<dbReference type="OrthoDB" id="7030476at2"/>
<feature type="transmembrane region" description="Helical" evidence="6">
    <location>
        <begin position="236"/>
        <end position="254"/>
    </location>
</feature>
<dbReference type="AlphaFoldDB" id="A0A0B1YWF8"/>
<keyword evidence="5 6" id="KW-0472">Membrane</keyword>
<feature type="transmembrane region" description="Helical" evidence="6">
    <location>
        <begin position="381"/>
        <end position="403"/>
    </location>
</feature>
<evidence type="ECO:0000256" key="5">
    <source>
        <dbReference type="ARBA" id="ARBA00023136"/>
    </source>
</evidence>
<feature type="transmembrane region" description="Helical" evidence="6">
    <location>
        <begin position="149"/>
        <end position="170"/>
    </location>
</feature>
<feature type="transmembrane region" description="Helical" evidence="6">
    <location>
        <begin position="116"/>
        <end position="137"/>
    </location>
</feature>
<sequence length="434" mass="46646">MSRAHYLKHLALSMGTRLAMIGLRLLRNVLLARILGPSERGLFALLSTLPDLISAATSGGLNSAVGYQAAQQRSMGLLLSQVLVFGCLLAGLLTLLVVALLREFGTELDITSQLGLLAWLLLLAVPLTVFKSGLLTLHNACGGVGAFNALRLMESLAPLLLFVALFWMWQDSALEAALISWLAGLGLVVLAGWMWLRRDHVVTLRWDRSGQNELLRYGARSHPDLLFQQVMLRSDFLFIGALLGSTALGHYAMASAAAELLLIVPEAVTTPLMKRLLQQDSDMQRLTPLALRLTATVMLGACLGMALIGEWLIVILFGIAYQPAYPALLALLPGLFGLCYASILRLDLLGKDRPGTVSLLMGGGALLNLALNLILIPRYGIVGAAAASSIAYLSVTLALLAMYCRLSGVALWQTLIILPSDLLPMRQMLSGKSA</sequence>
<dbReference type="PANTHER" id="PTHR30250">
    <property type="entry name" value="PST FAMILY PREDICTED COLANIC ACID TRANSPORTER"/>
    <property type="match status" value="1"/>
</dbReference>
<protein>
    <submittedName>
        <fullName evidence="7">Polysaccharide biosynthesis protein</fullName>
    </submittedName>
</protein>
<feature type="transmembrane region" description="Helical" evidence="6">
    <location>
        <begin position="325"/>
        <end position="344"/>
    </location>
</feature>
<dbReference type="InterPro" id="IPR050833">
    <property type="entry name" value="Poly_Biosynth_Transport"/>
</dbReference>
<keyword evidence="2" id="KW-1003">Cell membrane</keyword>
<dbReference type="EMBL" id="JQGJ01000012">
    <property type="protein sequence ID" value="KHK63174.1"/>
    <property type="molecule type" value="Genomic_DNA"/>
</dbReference>
<dbReference type="Pfam" id="PF13440">
    <property type="entry name" value="Polysacc_synt_3"/>
    <property type="match status" value="1"/>
</dbReference>
<keyword evidence="3 6" id="KW-0812">Transmembrane</keyword>
<evidence type="ECO:0000256" key="4">
    <source>
        <dbReference type="ARBA" id="ARBA00022989"/>
    </source>
</evidence>
<proteinExistence type="predicted"/>
<feature type="transmembrane region" description="Helical" evidence="6">
    <location>
        <begin position="289"/>
        <end position="319"/>
    </location>
</feature>
<feature type="transmembrane region" description="Helical" evidence="6">
    <location>
        <begin position="77"/>
        <end position="101"/>
    </location>
</feature>
<evidence type="ECO:0000256" key="3">
    <source>
        <dbReference type="ARBA" id="ARBA00022692"/>
    </source>
</evidence>
<feature type="transmembrane region" description="Helical" evidence="6">
    <location>
        <begin position="356"/>
        <end position="375"/>
    </location>
</feature>
<evidence type="ECO:0000313" key="8">
    <source>
        <dbReference type="Proteomes" id="UP000030949"/>
    </source>
</evidence>
<evidence type="ECO:0000256" key="6">
    <source>
        <dbReference type="SAM" id="Phobius"/>
    </source>
</evidence>
<evidence type="ECO:0000256" key="2">
    <source>
        <dbReference type="ARBA" id="ARBA00022475"/>
    </source>
</evidence>
<dbReference type="PANTHER" id="PTHR30250:SF11">
    <property type="entry name" value="O-ANTIGEN TRANSPORTER-RELATED"/>
    <property type="match status" value="1"/>
</dbReference>
<dbReference type="RefSeq" id="WP_039592778.1">
    <property type="nucleotide sequence ID" value="NZ_JQGJ02000001.1"/>
</dbReference>
<comment type="subcellular location">
    <subcellularLocation>
        <location evidence="1">Cell membrane</location>
        <topology evidence="1">Multi-pass membrane protein</topology>
    </subcellularLocation>
</comment>
<dbReference type="GO" id="GO:0005886">
    <property type="term" value="C:plasma membrane"/>
    <property type="evidence" value="ECO:0007669"/>
    <property type="project" value="UniProtKB-SubCell"/>
</dbReference>
<feature type="transmembrane region" description="Helical" evidence="6">
    <location>
        <begin position="176"/>
        <end position="196"/>
    </location>
</feature>
<evidence type="ECO:0000256" key="1">
    <source>
        <dbReference type="ARBA" id="ARBA00004651"/>
    </source>
</evidence>
<reference evidence="8" key="1">
    <citation type="submission" date="2015-03" db="EMBL/GenBank/DDBJ databases">
        <title>Pseudomonas frederiksbergensis hydrocarbon degrader.</title>
        <authorList>
            <person name="Brown L.M."/>
            <person name="Ruiz O.N."/>
            <person name="Mueller S."/>
            <person name="Gunasekera T.S."/>
        </authorList>
    </citation>
    <scope>NUCLEOTIDE SEQUENCE [LARGE SCALE GENOMIC DNA]</scope>
    <source>
        <strain evidence="8">SI8</strain>
    </source>
</reference>
<evidence type="ECO:0000313" key="7">
    <source>
        <dbReference type="EMBL" id="KHK63174.1"/>
    </source>
</evidence>
<keyword evidence="4 6" id="KW-1133">Transmembrane helix</keyword>
<gene>
    <name evidence="7" type="ORF">JZ00_18810</name>
</gene>
<comment type="caution">
    <text evidence="7">The sequence shown here is derived from an EMBL/GenBank/DDBJ whole genome shotgun (WGS) entry which is preliminary data.</text>
</comment>
<dbReference type="Proteomes" id="UP000030949">
    <property type="component" value="Unassembled WGS sequence"/>
</dbReference>
<name>A0A0B1YWF8_9PSED</name>
<accession>A0A0B1YWF8</accession>
<organism evidence="7 8">
    <name type="scientific">Pseudomonas frederiksbergensis</name>
    <dbReference type="NCBI Taxonomy" id="104087"/>
    <lineage>
        <taxon>Bacteria</taxon>
        <taxon>Pseudomonadati</taxon>
        <taxon>Pseudomonadota</taxon>
        <taxon>Gammaproteobacteria</taxon>
        <taxon>Pseudomonadales</taxon>
        <taxon>Pseudomonadaceae</taxon>
        <taxon>Pseudomonas</taxon>
    </lineage>
</organism>